<dbReference type="EMBL" id="VMBG01000001">
    <property type="protein sequence ID" value="TSJ78372.1"/>
    <property type="molecule type" value="Genomic_DNA"/>
</dbReference>
<dbReference type="RefSeq" id="WP_144228713.1">
    <property type="nucleotide sequence ID" value="NZ_CBCRVV010000003.1"/>
</dbReference>
<dbReference type="Gene3D" id="3.40.140.80">
    <property type="match status" value="1"/>
</dbReference>
<feature type="domain" description="LpxI C-terminal" evidence="1">
    <location>
        <begin position="152"/>
        <end position="278"/>
    </location>
</feature>
<comment type="caution">
    <text evidence="3">The sequence shown here is derived from an EMBL/GenBank/DDBJ whole genome shotgun (WGS) entry which is preliminary data.</text>
</comment>
<feature type="domain" description="LpxI N-terminal" evidence="2">
    <location>
        <begin position="18"/>
        <end position="147"/>
    </location>
</feature>
<dbReference type="Proteomes" id="UP000315648">
    <property type="component" value="Unassembled WGS sequence"/>
</dbReference>
<evidence type="ECO:0000313" key="3">
    <source>
        <dbReference type="EMBL" id="TSJ78372.1"/>
    </source>
</evidence>
<protein>
    <submittedName>
        <fullName evidence="3">LpxI family protein</fullName>
    </submittedName>
</protein>
<proteinExistence type="predicted"/>
<dbReference type="OrthoDB" id="9789836at2"/>
<gene>
    <name evidence="3" type="ORF">FPL22_03450</name>
</gene>
<evidence type="ECO:0000259" key="1">
    <source>
        <dbReference type="Pfam" id="PF06230"/>
    </source>
</evidence>
<dbReference type="PANTHER" id="PTHR39962">
    <property type="entry name" value="BLL4848 PROTEIN"/>
    <property type="match status" value="1"/>
</dbReference>
<evidence type="ECO:0000259" key="2">
    <source>
        <dbReference type="Pfam" id="PF17930"/>
    </source>
</evidence>
<organism evidence="3 4">
    <name type="scientific">Rariglobus hedericola</name>
    <dbReference type="NCBI Taxonomy" id="2597822"/>
    <lineage>
        <taxon>Bacteria</taxon>
        <taxon>Pseudomonadati</taxon>
        <taxon>Verrucomicrobiota</taxon>
        <taxon>Opitutia</taxon>
        <taxon>Opitutales</taxon>
        <taxon>Opitutaceae</taxon>
        <taxon>Rariglobus</taxon>
    </lineage>
</organism>
<dbReference type="Pfam" id="PF17930">
    <property type="entry name" value="LpxI_N"/>
    <property type="match status" value="1"/>
</dbReference>
<reference evidence="3 4" key="1">
    <citation type="submission" date="2019-07" db="EMBL/GenBank/DDBJ databases">
        <title>Description of 53C-WASEF.</title>
        <authorList>
            <person name="Pitt A."/>
            <person name="Hahn M.W."/>
        </authorList>
    </citation>
    <scope>NUCLEOTIDE SEQUENCE [LARGE SCALE GENOMIC DNA]</scope>
    <source>
        <strain evidence="3 4">53C-WASEF</strain>
    </source>
</reference>
<evidence type="ECO:0000313" key="4">
    <source>
        <dbReference type="Proteomes" id="UP000315648"/>
    </source>
</evidence>
<dbReference type="InterPro" id="IPR010415">
    <property type="entry name" value="LpxI_C"/>
</dbReference>
<sequence length="282" mass="30967">MPALSAFLPADFNPQRPVALIAGQGIYPVLIAQAIRRAGVPIRLIAFDEETRPDLIDSFPAADRRVIQVGQLGKMLDTLKDYDAGYALMAGQITPRRLFKGLHPDFKAARILFSLKRRNAETIFGAIAQEITALGVHLLDARSFLDDQLAHSGCMTGKKFPIDPDYVAHGVQIARESARLDIGQGCVVRKGTVLAVEAFEGTDAMIRRAGEFKTDESLFVKTVKARQDYRFDVPCFGLKTLETMREAGLKAAALETDRVILLDKPAVLAQAKSWGIQLLGFE</sequence>
<keyword evidence="4" id="KW-1185">Reference proteome</keyword>
<dbReference type="AlphaFoldDB" id="A0A556QP46"/>
<accession>A0A556QP46</accession>
<dbReference type="Pfam" id="PF06230">
    <property type="entry name" value="LpxI_C"/>
    <property type="match status" value="1"/>
</dbReference>
<dbReference type="PANTHER" id="PTHR39962:SF1">
    <property type="entry name" value="LPXI FAMILY PROTEIN"/>
    <property type="match status" value="1"/>
</dbReference>
<dbReference type="Gene3D" id="3.40.50.20">
    <property type="match status" value="1"/>
</dbReference>
<dbReference type="InterPro" id="IPR053174">
    <property type="entry name" value="LpxI"/>
</dbReference>
<dbReference type="InterPro" id="IPR041255">
    <property type="entry name" value="LpxI_N"/>
</dbReference>
<name>A0A556QP46_9BACT</name>
<dbReference type="InterPro" id="IPR043167">
    <property type="entry name" value="LpxI_C_sf"/>
</dbReference>